<protein>
    <submittedName>
        <fullName evidence="3">Uncharacterized protein</fullName>
    </submittedName>
</protein>
<organism evidence="2 3">
    <name type="scientific">Plectus sambesii</name>
    <dbReference type="NCBI Taxonomy" id="2011161"/>
    <lineage>
        <taxon>Eukaryota</taxon>
        <taxon>Metazoa</taxon>
        <taxon>Ecdysozoa</taxon>
        <taxon>Nematoda</taxon>
        <taxon>Chromadorea</taxon>
        <taxon>Plectida</taxon>
        <taxon>Plectina</taxon>
        <taxon>Plectoidea</taxon>
        <taxon>Plectidae</taxon>
        <taxon>Plectus</taxon>
    </lineage>
</organism>
<accession>A0A914ULB1</accession>
<sequence>MRMEMSNSHSRSRSQTPVQRKTATSDGTMVTSRLKHFDSLLTSLSALIDEDDGSVHIAYSVVLEAASSEASLRLLAEALHQRWLSDPGFAPVAARLTFRLGDMTASNGGEIRFSSIVFVIIMNDFRDRLTLRRSSPHMFRMSAHFIFEYYALFHKLNNPIHQSLVGPLFIYLNELIDDGEDLLNIEQMCRLLHRYGPMLQSLNPAGTQQLCLKVRRVLISHSQLTPSIRSLLLEIVEMSINRWNPELMATAVFDFYREYQEESGETTPKRKQGLLVVPRRLSDRSSSIDTTAFSTPRRASSRESIV</sequence>
<dbReference type="InterPro" id="IPR051367">
    <property type="entry name" value="mRNA_TranslReg/HistoneTransl"/>
</dbReference>
<keyword evidence="2" id="KW-1185">Reference proteome</keyword>
<feature type="region of interest" description="Disordered" evidence="1">
    <location>
        <begin position="267"/>
        <end position="306"/>
    </location>
</feature>
<dbReference type="GO" id="GO:0008494">
    <property type="term" value="F:translation activator activity"/>
    <property type="evidence" value="ECO:0007669"/>
    <property type="project" value="TreeGrafter"/>
</dbReference>
<feature type="compositionally biased region" description="Polar residues" evidence="1">
    <location>
        <begin position="284"/>
        <end position="298"/>
    </location>
</feature>
<dbReference type="Gene3D" id="1.25.40.180">
    <property type="match status" value="1"/>
</dbReference>
<dbReference type="Proteomes" id="UP000887566">
    <property type="component" value="Unplaced"/>
</dbReference>
<reference evidence="3" key="1">
    <citation type="submission" date="2022-11" db="UniProtKB">
        <authorList>
            <consortium name="WormBaseParasite"/>
        </authorList>
    </citation>
    <scope>IDENTIFICATION</scope>
</reference>
<evidence type="ECO:0000313" key="2">
    <source>
        <dbReference type="Proteomes" id="UP000887566"/>
    </source>
</evidence>
<dbReference type="InterPro" id="IPR016024">
    <property type="entry name" value="ARM-type_fold"/>
</dbReference>
<dbReference type="AlphaFoldDB" id="A0A914ULB1"/>
<dbReference type="SUPFAM" id="SSF48371">
    <property type="entry name" value="ARM repeat"/>
    <property type="match status" value="1"/>
</dbReference>
<dbReference type="PANTHER" id="PTHR23254:SF16">
    <property type="entry name" value="CBP80_20-DEPENDENT TRANSLATION INITIATION FACTOR"/>
    <property type="match status" value="1"/>
</dbReference>
<dbReference type="GO" id="GO:0005829">
    <property type="term" value="C:cytosol"/>
    <property type="evidence" value="ECO:0007669"/>
    <property type="project" value="TreeGrafter"/>
</dbReference>
<evidence type="ECO:0000256" key="1">
    <source>
        <dbReference type="SAM" id="MobiDB-lite"/>
    </source>
</evidence>
<dbReference type="GO" id="GO:0006446">
    <property type="term" value="P:regulation of translational initiation"/>
    <property type="evidence" value="ECO:0007669"/>
    <property type="project" value="TreeGrafter"/>
</dbReference>
<dbReference type="WBParaSite" id="PSAMB.scaffold1082size36158.g10895.t1">
    <property type="protein sequence ID" value="PSAMB.scaffold1082size36158.g10895.t1"/>
    <property type="gene ID" value="PSAMB.scaffold1082size36158.g10895"/>
</dbReference>
<name>A0A914ULB1_9BILA</name>
<feature type="region of interest" description="Disordered" evidence="1">
    <location>
        <begin position="1"/>
        <end position="27"/>
    </location>
</feature>
<proteinExistence type="predicted"/>
<evidence type="ECO:0000313" key="3">
    <source>
        <dbReference type="WBParaSite" id="PSAMB.scaffold1082size36158.g10895.t1"/>
    </source>
</evidence>
<dbReference type="PANTHER" id="PTHR23254">
    <property type="entry name" value="EIF4G DOMAIN PROTEIN"/>
    <property type="match status" value="1"/>
</dbReference>